<sequence length="46" mass="5121">MASSSQIRTEVSLAGEWKGLTVRDNDQGALFQNQSRIKKNEAFGNH</sequence>
<evidence type="ECO:0000313" key="2">
    <source>
        <dbReference type="Proteomes" id="UP000265520"/>
    </source>
</evidence>
<dbReference type="AlphaFoldDB" id="A0A392NDS1"/>
<organism evidence="1 2">
    <name type="scientific">Trifolium medium</name>
    <dbReference type="NCBI Taxonomy" id="97028"/>
    <lineage>
        <taxon>Eukaryota</taxon>
        <taxon>Viridiplantae</taxon>
        <taxon>Streptophyta</taxon>
        <taxon>Embryophyta</taxon>
        <taxon>Tracheophyta</taxon>
        <taxon>Spermatophyta</taxon>
        <taxon>Magnoliopsida</taxon>
        <taxon>eudicotyledons</taxon>
        <taxon>Gunneridae</taxon>
        <taxon>Pentapetalae</taxon>
        <taxon>rosids</taxon>
        <taxon>fabids</taxon>
        <taxon>Fabales</taxon>
        <taxon>Fabaceae</taxon>
        <taxon>Papilionoideae</taxon>
        <taxon>50 kb inversion clade</taxon>
        <taxon>NPAAA clade</taxon>
        <taxon>Hologalegina</taxon>
        <taxon>IRL clade</taxon>
        <taxon>Trifolieae</taxon>
        <taxon>Trifolium</taxon>
    </lineage>
</organism>
<evidence type="ECO:0000313" key="1">
    <source>
        <dbReference type="EMBL" id="MCH97980.1"/>
    </source>
</evidence>
<name>A0A392NDS1_9FABA</name>
<dbReference type="Proteomes" id="UP000265520">
    <property type="component" value="Unassembled WGS sequence"/>
</dbReference>
<reference evidence="1 2" key="1">
    <citation type="journal article" date="2018" name="Front. Plant Sci.">
        <title>Red Clover (Trifolium pratense) and Zigzag Clover (T. medium) - A Picture of Genomic Similarities and Differences.</title>
        <authorList>
            <person name="Dluhosova J."/>
            <person name="Istvanek J."/>
            <person name="Nedelnik J."/>
            <person name="Repkova J."/>
        </authorList>
    </citation>
    <scope>NUCLEOTIDE SEQUENCE [LARGE SCALE GENOMIC DNA]</scope>
    <source>
        <strain evidence="2">cv. 10/8</strain>
        <tissue evidence="1">Leaf</tissue>
    </source>
</reference>
<feature type="non-terminal residue" evidence="1">
    <location>
        <position position="46"/>
    </location>
</feature>
<proteinExistence type="predicted"/>
<dbReference type="EMBL" id="LXQA010036391">
    <property type="protein sequence ID" value="MCH97980.1"/>
    <property type="molecule type" value="Genomic_DNA"/>
</dbReference>
<keyword evidence="2" id="KW-1185">Reference proteome</keyword>
<comment type="caution">
    <text evidence="1">The sequence shown here is derived from an EMBL/GenBank/DDBJ whole genome shotgun (WGS) entry which is preliminary data.</text>
</comment>
<protein>
    <submittedName>
        <fullName evidence="1">Uncharacterized protein</fullName>
    </submittedName>
</protein>
<accession>A0A392NDS1</accession>
<gene>
    <name evidence="1" type="ORF">A2U01_0018978</name>
</gene>